<reference evidence="2 3" key="1">
    <citation type="submission" date="2020-04" db="EMBL/GenBank/DDBJ databases">
        <title>Description of novel Gluconacetobacter.</title>
        <authorList>
            <person name="Sombolestani A."/>
        </authorList>
    </citation>
    <scope>NUCLEOTIDE SEQUENCE [LARGE SCALE GENOMIC DNA]</scope>
    <source>
        <strain evidence="2 3">LMG 27802</strain>
    </source>
</reference>
<accession>A0A7W4K989</accession>
<sequence length="134" mass="13903">MTSRTSLFALTLAGLIAGASFVTAGARAASADATCARNSTTPSWDVAGRLSQRENCLNNRAQAYRDGATQGAQQRVQGVQQQVRNGREAVSDARALPGQQLNRLQDAGTAGRSQLNALGQTSRANAANMLTGGL</sequence>
<gene>
    <name evidence="2" type="ORF">HLH28_14080</name>
</gene>
<dbReference type="Proteomes" id="UP000578030">
    <property type="component" value="Unassembled WGS sequence"/>
</dbReference>
<keyword evidence="1" id="KW-0732">Signal</keyword>
<evidence type="ECO:0000313" key="3">
    <source>
        <dbReference type="Proteomes" id="UP000578030"/>
    </source>
</evidence>
<feature type="signal peptide" evidence="1">
    <location>
        <begin position="1"/>
        <end position="24"/>
    </location>
</feature>
<keyword evidence="3" id="KW-1185">Reference proteome</keyword>
<protein>
    <submittedName>
        <fullName evidence="2">Uncharacterized protein</fullName>
    </submittedName>
</protein>
<dbReference type="RefSeq" id="WP_182960269.1">
    <property type="nucleotide sequence ID" value="NZ_JABEQM010000012.1"/>
</dbReference>
<comment type="caution">
    <text evidence="2">The sequence shown here is derived from an EMBL/GenBank/DDBJ whole genome shotgun (WGS) entry which is preliminary data.</text>
</comment>
<name>A0A7W4K989_9PROT</name>
<organism evidence="2 3">
    <name type="scientific">Gluconacetobacter tumulisoli</name>
    <dbReference type="NCBI Taxonomy" id="1286189"/>
    <lineage>
        <taxon>Bacteria</taxon>
        <taxon>Pseudomonadati</taxon>
        <taxon>Pseudomonadota</taxon>
        <taxon>Alphaproteobacteria</taxon>
        <taxon>Acetobacterales</taxon>
        <taxon>Acetobacteraceae</taxon>
        <taxon>Gluconacetobacter</taxon>
    </lineage>
</organism>
<proteinExistence type="predicted"/>
<dbReference type="EMBL" id="JABEQM010000012">
    <property type="protein sequence ID" value="MBB2202683.1"/>
    <property type="molecule type" value="Genomic_DNA"/>
</dbReference>
<evidence type="ECO:0000256" key="1">
    <source>
        <dbReference type="SAM" id="SignalP"/>
    </source>
</evidence>
<feature type="chain" id="PRO_5030803205" evidence="1">
    <location>
        <begin position="25"/>
        <end position="134"/>
    </location>
</feature>
<evidence type="ECO:0000313" key="2">
    <source>
        <dbReference type="EMBL" id="MBB2202683.1"/>
    </source>
</evidence>
<dbReference type="AlphaFoldDB" id="A0A7W4K989"/>